<dbReference type="CDD" id="cd00865">
    <property type="entry name" value="PEBP_bact_arch"/>
    <property type="match status" value="1"/>
</dbReference>
<accession>A0A051TYV2</accession>
<dbReference type="EMBL" id="JLXW01000008">
    <property type="protein sequence ID" value="KBZ62114.1"/>
    <property type="molecule type" value="Genomic_DNA"/>
</dbReference>
<dbReference type="InterPro" id="IPR008914">
    <property type="entry name" value="PEBP"/>
</dbReference>
<dbReference type="Pfam" id="PF01161">
    <property type="entry name" value="PBP"/>
    <property type="match status" value="1"/>
</dbReference>
<dbReference type="InterPro" id="IPR036610">
    <property type="entry name" value="PEBP-like_sf"/>
</dbReference>
<comment type="similarity">
    <text evidence="1">Belongs to the UPF0098 family.</text>
</comment>
<dbReference type="PATRIC" id="fig|1324261.3.peg.3056"/>
<dbReference type="Proteomes" id="UP000025947">
    <property type="component" value="Unassembled WGS sequence"/>
</dbReference>
<reference evidence="2 3" key="1">
    <citation type="submission" date="2014-04" db="EMBL/GenBank/DDBJ databases">
        <title>The Genome Sequence of Mycobacterium tuberculosis TKK-01-0051.</title>
        <authorList>
            <consortium name="The Broad Institute Genomics Platform"/>
            <consortium name="The Broad Institute Genome Sequencing Center for Infectious Disease"/>
            <person name="Earl A.M."/>
            <person name="Cohen K."/>
            <person name="Pym A."/>
            <person name="Bishai W."/>
            <person name="Maharaj K."/>
            <person name="Desjardins C."/>
            <person name="Abeel T."/>
            <person name="Young S."/>
            <person name="Zeng Q."/>
            <person name="Gargeya S."/>
            <person name="Abouelleil A."/>
            <person name="Alvarado L."/>
            <person name="Chapman S.B."/>
            <person name="Gainer-Dewar J."/>
            <person name="Goldberg J."/>
            <person name="Griggs A."/>
            <person name="Gujja S."/>
            <person name="Hansen M."/>
            <person name="Howarth C."/>
            <person name="Imamovic A."/>
            <person name="Larimer J."/>
            <person name="Murphy C."/>
            <person name="Naylor J."/>
            <person name="Pearson M."/>
            <person name="Poon T.W."/>
            <person name="Priest M."/>
            <person name="Roberts A."/>
            <person name="Saif S."/>
            <person name="Shea T."/>
            <person name="Sykes S."/>
            <person name="Wortman J."/>
            <person name="Nusbaum C."/>
            <person name="Birren B."/>
        </authorList>
    </citation>
    <scope>NUCLEOTIDE SEQUENCE [LARGE SCALE GENOMIC DNA]</scope>
    <source>
        <strain evidence="2 3">TKK-01-0051</strain>
    </source>
</reference>
<sequence>MKIGFFPTAGARVRLLCMKSTPAGTLRRIAAIIGALAIAPGLAGCGGHGNSHQTTPPAPKITTLGRTAPNAPADGPLTISSPAFADGAPIPVQYTCKGAGIAPPLTWSAPLGAALVVDDPDAVNGLYIHWVVVGIAPGSGSTADGQTPAGATTLPNTAGQSAYQGPCPPAGTGTHHYRFTLYQLPNDYQLPGGLAGVPAAQAIAGAATAQAQLTGMFGG</sequence>
<keyword evidence="3" id="KW-1185">Reference proteome</keyword>
<evidence type="ECO:0000256" key="1">
    <source>
        <dbReference type="ARBA" id="ARBA00007120"/>
    </source>
</evidence>
<dbReference type="PANTHER" id="PTHR30289">
    <property type="entry name" value="UNCHARACTERIZED PROTEIN YBCL-RELATED"/>
    <property type="match status" value="1"/>
</dbReference>
<name>A0A051TYV2_9MYCO</name>
<dbReference type="HOGENOM" id="CLU_083918_3_2_11"/>
<gene>
    <name evidence="2" type="ORF">K875_03035</name>
</gene>
<evidence type="ECO:0000313" key="2">
    <source>
        <dbReference type="EMBL" id="KBZ62114.1"/>
    </source>
</evidence>
<dbReference type="Gene3D" id="3.90.280.10">
    <property type="entry name" value="PEBP-like"/>
    <property type="match status" value="1"/>
</dbReference>
<dbReference type="AlphaFoldDB" id="A0A051TYV2"/>
<protein>
    <submittedName>
        <fullName evidence="2">YbhB/YbcL family Raf kinase inhibitor-like protein</fullName>
    </submittedName>
</protein>
<organism evidence="2 3">
    <name type="scientific">Mycobacterium [tuberculosis] TKK-01-0051</name>
    <dbReference type="NCBI Taxonomy" id="1324261"/>
    <lineage>
        <taxon>Bacteria</taxon>
        <taxon>Bacillati</taxon>
        <taxon>Actinomycetota</taxon>
        <taxon>Actinomycetes</taxon>
        <taxon>Mycobacteriales</taxon>
        <taxon>Mycobacteriaceae</taxon>
        <taxon>Mycobacterium</taxon>
        <taxon>Mycobacterium avium complex (MAC)</taxon>
    </lineage>
</organism>
<dbReference type="SUPFAM" id="SSF49777">
    <property type="entry name" value="PEBP-like"/>
    <property type="match status" value="1"/>
</dbReference>
<comment type="caution">
    <text evidence="2">The sequence shown here is derived from an EMBL/GenBank/DDBJ whole genome shotgun (WGS) entry which is preliminary data.</text>
</comment>
<proteinExistence type="inferred from homology"/>
<dbReference type="PANTHER" id="PTHR30289:SF1">
    <property type="entry name" value="PEBP (PHOSPHATIDYLETHANOLAMINE-BINDING PROTEIN) FAMILY PROTEIN"/>
    <property type="match status" value="1"/>
</dbReference>
<dbReference type="InterPro" id="IPR005247">
    <property type="entry name" value="YbhB_YbcL/LppC-like"/>
</dbReference>
<evidence type="ECO:0000313" key="3">
    <source>
        <dbReference type="Proteomes" id="UP000025947"/>
    </source>
</evidence>